<feature type="signal peptide" evidence="2">
    <location>
        <begin position="1"/>
        <end position="29"/>
    </location>
</feature>
<keyword evidence="4" id="KW-1185">Reference proteome</keyword>
<evidence type="ECO:0000313" key="3">
    <source>
        <dbReference type="EMBL" id="KAJ8038430.1"/>
    </source>
</evidence>
<proteinExistence type="predicted"/>
<comment type="caution">
    <text evidence="3">The sequence shown here is derived from an EMBL/GenBank/DDBJ whole genome shotgun (WGS) entry which is preliminary data.</text>
</comment>
<accession>A0A9Q1HA80</accession>
<feature type="compositionally biased region" description="Basic residues" evidence="1">
    <location>
        <begin position="77"/>
        <end position="87"/>
    </location>
</feature>
<feature type="region of interest" description="Disordered" evidence="1">
    <location>
        <begin position="71"/>
        <end position="96"/>
    </location>
</feature>
<dbReference type="Proteomes" id="UP001152320">
    <property type="component" value="Chromosome 7"/>
</dbReference>
<dbReference type="EMBL" id="JAIZAY010000007">
    <property type="protein sequence ID" value="KAJ8038430.1"/>
    <property type="molecule type" value="Genomic_DNA"/>
</dbReference>
<gene>
    <name evidence="3" type="ORF">HOLleu_15857</name>
</gene>
<sequence>MSLIASVLPITVCLLYTVSLTSYPPQASAVSLPQEYDQDQMDTLISNFVQSPQSRDADQWFQLQQLKRKWNQDRLQNKRKSKQRRRNNACNPFTGKCSAGWKRSPPIQQDAADLEDRSLDFSQAPGASFFPKRVPYRQRTSGRTRTNGNYPRSLRGPKCNQLNGRCSAGWKRSPMRPNNEVPFPAENGRDLLPENIFEILDRLDEKSFEYPDNLL</sequence>
<reference evidence="3" key="1">
    <citation type="submission" date="2021-10" db="EMBL/GenBank/DDBJ databases">
        <title>Tropical sea cucumber genome reveals ecological adaptation and Cuvierian tubules defense mechanism.</title>
        <authorList>
            <person name="Chen T."/>
        </authorList>
    </citation>
    <scope>NUCLEOTIDE SEQUENCE</scope>
    <source>
        <strain evidence="3">Nanhai2018</strain>
        <tissue evidence="3">Muscle</tissue>
    </source>
</reference>
<evidence type="ECO:0000313" key="4">
    <source>
        <dbReference type="Proteomes" id="UP001152320"/>
    </source>
</evidence>
<organism evidence="3 4">
    <name type="scientific">Holothuria leucospilota</name>
    <name type="common">Black long sea cucumber</name>
    <name type="synonym">Mertensiothuria leucospilota</name>
    <dbReference type="NCBI Taxonomy" id="206669"/>
    <lineage>
        <taxon>Eukaryota</taxon>
        <taxon>Metazoa</taxon>
        <taxon>Echinodermata</taxon>
        <taxon>Eleutherozoa</taxon>
        <taxon>Echinozoa</taxon>
        <taxon>Holothuroidea</taxon>
        <taxon>Aspidochirotacea</taxon>
        <taxon>Aspidochirotida</taxon>
        <taxon>Holothuriidae</taxon>
        <taxon>Holothuria</taxon>
    </lineage>
</organism>
<name>A0A9Q1HA80_HOLLE</name>
<evidence type="ECO:0000256" key="2">
    <source>
        <dbReference type="SAM" id="SignalP"/>
    </source>
</evidence>
<keyword evidence="2" id="KW-0732">Signal</keyword>
<evidence type="ECO:0000256" key="1">
    <source>
        <dbReference type="SAM" id="MobiDB-lite"/>
    </source>
</evidence>
<feature type="chain" id="PRO_5040200429" evidence="2">
    <location>
        <begin position="30"/>
        <end position="215"/>
    </location>
</feature>
<dbReference type="AlphaFoldDB" id="A0A9Q1HA80"/>
<protein>
    <submittedName>
        <fullName evidence="3">Uncharacterized protein</fullName>
    </submittedName>
</protein>